<evidence type="ECO:0000256" key="1">
    <source>
        <dbReference type="SAM" id="SignalP"/>
    </source>
</evidence>
<feature type="chain" id="PRO_5017012473" description="Secreted protein" evidence="1">
    <location>
        <begin position="29"/>
        <end position="153"/>
    </location>
</feature>
<evidence type="ECO:0008006" key="4">
    <source>
        <dbReference type="Google" id="ProtNLM"/>
    </source>
</evidence>
<name>A0A383RAE4_PAEAL</name>
<dbReference type="Proteomes" id="UP000304148">
    <property type="component" value="Chromosome"/>
</dbReference>
<evidence type="ECO:0000313" key="3">
    <source>
        <dbReference type="Proteomes" id="UP000304148"/>
    </source>
</evidence>
<organism evidence="2 3">
    <name type="scientific">Paenibacillus alvei</name>
    <name type="common">Bacillus alvei</name>
    <dbReference type="NCBI Taxonomy" id="44250"/>
    <lineage>
        <taxon>Bacteria</taxon>
        <taxon>Bacillati</taxon>
        <taxon>Bacillota</taxon>
        <taxon>Bacilli</taxon>
        <taxon>Bacillales</taxon>
        <taxon>Paenibacillaceae</taxon>
        <taxon>Paenibacillus</taxon>
    </lineage>
</organism>
<accession>A0A383RAE4</accession>
<proteinExistence type="predicted"/>
<gene>
    <name evidence="2" type="ORF">PBLR_12559</name>
</gene>
<dbReference type="AlphaFoldDB" id="A0A383RAE4"/>
<protein>
    <recommendedName>
        <fullName evidence="4">Secreted protein</fullName>
    </recommendedName>
</protein>
<keyword evidence="1" id="KW-0732">Signal</keyword>
<dbReference type="RefSeq" id="WP_138186108.1">
    <property type="nucleotide sequence ID" value="NZ_LS992241.1"/>
</dbReference>
<reference evidence="3" key="1">
    <citation type="submission" date="2018-08" db="EMBL/GenBank/DDBJ databases">
        <authorList>
            <person name="Chevrot R."/>
        </authorList>
    </citation>
    <scope>NUCLEOTIDE SEQUENCE [LARGE SCALE GENOMIC DNA]</scope>
</reference>
<dbReference type="EMBL" id="LS992241">
    <property type="protein sequence ID" value="SYX84137.1"/>
    <property type="molecule type" value="Genomic_DNA"/>
</dbReference>
<feature type="signal peptide" evidence="1">
    <location>
        <begin position="1"/>
        <end position="28"/>
    </location>
</feature>
<sequence>MFKKSLMITSMAAVLFCSAILPATQAFAAAKPAPVTSVALKVMDGQVEASGKLGVLVRGALGVIKGSVTTGGEVLYNVAKWLNKDTAKYFSNNSSKIIEGIDNAIAKIDTAKDYATEDISTIVLDGLRMAGVPDSYGVPIAEAIATTVDWLLL</sequence>
<evidence type="ECO:0000313" key="2">
    <source>
        <dbReference type="EMBL" id="SYX84137.1"/>
    </source>
</evidence>